<evidence type="ECO:0000256" key="7">
    <source>
        <dbReference type="ARBA" id="ARBA00024631"/>
    </source>
</evidence>
<comment type="catalytic activity">
    <reaction evidence="6">
        <text>a 1,2-diacyl-sn-glycero-3-phosphoethanolamine(in) = a 1,2-diacyl-sn-glycero-3-phosphoethanolamine(out)</text>
        <dbReference type="Rhea" id="RHEA:38895"/>
        <dbReference type="ChEBI" id="CHEBI:64612"/>
    </reaction>
</comment>
<comment type="function">
    <text evidence="13">Scramblase that mediates the translocation of glucosaminylphosphatidylinositol (alpha-D-GlcN-(1-6)-(1,2-diacyl-sn-glycero-3-phospho)-1D-myo-inositol, GlcN-PI) across the endoplasmic reticulum (ER) membrane, from the cytosolic leaflet to the luminal leaflet of the ER membrane, where it participates in the biosynthesis of glycosylphosphatidylinositol (GPI). GPI is a lipid glycoconjugate involved in post-translational modification of proteins. Can also translocate 1,2-diacyl-sn-glycero-3-phospho-(1D-myo-inositol) (phosphatidylinositol or PI), as well as several other phospholipids (1,2-diacyl-sn-glycero-3-phosphocholine, 1,2-diacyl-sn-glycero-3-phosphoethanolamine), and N-acetylglucosaminylphosphatidylinositol (GlcNAc-PI) in vitro.</text>
</comment>
<evidence type="ECO:0000256" key="8">
    <source>
        <dbReference type="ARBA" id="ARBA00035895"/>
    </source>
</evidence>
<dbReference type="PANTHER" id="PTHR21347">
    <property type="entry name" value="CLEFT LIP AND PALATE ASSOCIATED TRANSMEMBRANE PROTEIN-RELATED"/>
    <property type="match status" value="1"/>
</dbReference>
<dbReference type="AlphaFoldDB" id="A0AAN9Y6M0"/>
<proteinExistence type="inferred from homology"/>
<keyword evidence="3 15" id="KW-0812">Transmembrane</keyword>
<evidence type="ECO:0000256" key="4">
    <source>
        <dbReference type="ARBA" id="ARBA00022989"/>
    </source>
</evidence>
<evidence type="ECO:0000256" key="10">
    <source>
        <dbReference type="ARBA" id="ARBA00040905"/>
    </source>
</evidence>
<feature type="transmembrane region" description="Helical" evidence="15">
    <location>
        <begin position="388"/>
        <end position="407"/>
    </location>
</feature>
<sequence>MYFPSLSALASSSIFFYLAYTLYSFWSLIQPPACKEEKLCIHSILERSPKLQLSVFTSFTWSPRSNEVTLFYKDDNFNYKVPFEKPVDLDIPYKTRRNGTMFAHVFVSSKFPGDFARLVNDRDTVHVTIPLTKFYIPDVVKVQLLSNSSFVNMTTVKPVSHIKKTLPFIMLTDNVTLVRTELPEEIYRYLKLKTGKEYLPIITENFLCDRITNLKEITLNMSETEVTLKYDPIGYGKFRFLLNMEAAFQSMINLGFKDKELDDIKSLMMDTNFYLLMVTMIVCFVHLIFDFLAFKNDIHFWKTRKNLEGLSPRTIIWRATSQTIIFLFLIDEGASLLVVGPAFIGVLIEVWKVHKVIPIDWRQFKLKSVKMTVIEKQTREYDAQSMKYLSYLLYPLCILGAAYSLVYESHRNWYSWVIRNLVNGVYAFGFLFMLPQLFINYKLKSVAHLPWRTFMYKAFNTFIDDFFAFIITMPTAHRLACFRDDVVFLIYMYQRWLYPVDTKRLDVDTSVAETKTSEKKEQ</sequence>
<dbReference type="Proteomes" id="UP001367676">
    <property type="component" value="Unassembled WGS sequence"/>
</dbReference>
<comment type="catalytic activity">
    <reaction evidence="7">
        <text>a 1,2-diacyl-sn-glycero-3-phosphocholine(in) = a 1,2-diacyl-sn-glycero-3-phosphocholine(out)</text>
        <dbReference type="Rhea" id="RHEA:38571"/>
        <dbReference type="ChEBI" id="CHEBI:57643"/>
    </reaction>
</comment>
<evidence type="ECO:0000256" key="13">
    <source>
        <dbReference type="ARBA" id="ARBA00045827"/>
    </source>
</evidence>
<organism evidence="16 17">
    <name type="scientific">Parthenolecanium corni</name>
    <dbReference type="NCBI Taxonomy" id="536013"/>
    <lineage>
        <taxon>Eukaryota</taxon>
        <taxon>Metazoa</taxon>
        <taxon>Ecdysozoa</taxon>
        <taxon>Arthropoda</taxon>
        <taxon>Hexapoda</taxon>
        <taxon>Insecta</taxon>
        <taxon>Pterygota</taxon>
        <taxon>Neoptera</taxon>
        <taxon>Paraneoptera</taxon>
        <taxon>Hemiptera</taxon>
        <taxon>Sternorrhyncha</taxon>
        <taxon>Coccoidea</taxon>
        <taxon>Coccidae</taxon>
        <taxon>Parthenolecanium</taxon>
    </lineage>
</organism>
<evidence type="ECO:0000256" key="11">
    <source>
        <dbReference type="ARBA" id="ARBA00042320"/>
    </source>
</evidence>
<feature type="transmembrane region" description="Helical" evidence="15">
    <location>
        <begin position="6"/>
        <end position="29"/>
    </location>
</feature>
<comment type="subcellular location">
    <subcellularLocation>
        <location evidence="1">Membrane</location>
        <topology evidence="1">Multi-pass membrane protein</topology>
    </subcellularLocation>
</comment>
<dbReference type="EMBL" id="JBBCAQ010000014">
    <property type="protein sequence ID" value="KAK7598175.1"/>
    <property type="molecule type" value="Genomic_DNA"/>
</dbReference>
<gene>
    <name evidence="16" type="ORF">V9T40_006410</name>
</gene>
<feature type="transmembrane region" description="Helical" evidence="15">
    <location>
        <begin position="413"/>
        <end position="434"/>
    </location>
</feature>
<reference evidence="16 17" key="1">
    <citation type="submission" date="2024-03" db="EMBL/GenBank/DDBJ databases">
        <title>Adaptation during the transition from Ophiocordyceps entomopathogen to insect associate is accompanied by gene loss and intensified selection.</title>
        <authorList>
            <person name="Ward C.M."/>
            <person name="Onetto C.A."/>
            <person name="Borneman A.R."/>
        </authorList>
    </citation>
    <scope>NUCLEOTIDE SEQUENCE [LARGE SCALE GENOMIC DNA]</scope>
    <source>
        <strain evidence="16">AWRI1</strain>
        <tissue evidence="16">Single Adult Female</tissue>
    </source>
</reference>
<dbReference type="GO" id="GO:0012505">
    <property type="term" value="C:endomembrane system"/>
    <property type="evidence" value="ECO:0007669"/>
    <property type="project" value="TreeGrafter"/>
</dbReference>
<evidence type="ECO:0000256" key="12">
    <source>
        <dbReference type="ARBA" id="ARBA00043155"/>
    </source>
</evidence>
<comment type="catalytic activity">
    <reaction evidence="8">
        <text>a 1,2-diacyl-sn-glycero-3-phospho-(1D-myo-inositol)(in) = a 1,2-diacyl-sn-glycero-3-phospho-(1D-myo-inositol)(out)</text>
        <dbReference type="Rhea" id="RHEA:38691"/>
        <dbReference type="ChEBI" id="CHEBI:57880"/>
    </reaction>
</comment>
<evidence type="ECO:0000256" key="2">
    <source>
        <dbReference type="ARBA" id="ARBA00009310"/>
    </source>
</evidence>
<evidence type="ECO:0000256" key="3">
    <source>
        <dbReference type="ARBA" id="ARBA00022692"/>
    </source>
</evidence>
<evidence type="ECO:0000256" key="9">
    <source>
        <dbReference type="ARBA" id="ARBA00036810"/>
    </source>
</evidence>
<dbReference type="Pfam" id="PF05602">
    <property type="entry name" value="CLPTM1"/>
    <property type="match status" value="1"/>
</dbReference>
<evidence type="ECO:0000313" key="17">
    <source>
        <dbReference type="Proteomes" id="UP001367676"/>
    </source>
</evidence>
<accession>A0AAN9Y6M0</accession>
<dbReference type="GO" id="GO:0016020">
    <property type="term" value="C:membrane"/>
    <property type="evidence" value="ECO:0007669"/>
    <property type="project" value="UniProtKB-SubCell"/>
</dbReference>
<feature type="transmembrane region" description="Helical" evidence="15">
    <location>
        <begin position="273"/>
        <end position="294"/>
    </location>
</feature>
<evidence type="ECO:0000256" key="1">
    <source>
        <dbReference type="ARBA" id="ARBA00004141"/>
    </source>
</evidence>
<evidence type="ECO:0000256" key="15">
    <source>
        <dbReference type="SAM" id="Phobius"/>
    </source>
</evidence>
<dbReference type="PANTHER" id="PTHR21347:SF0">
    <property type="entry name" value="LIPID SCRAMBLASE CLPTM1L"/>
    <property type="match status" value="1"/>
</dbReference>
<evidence type="ECO:0000256" key="14">
    <source>
        <dbReference type="ARBA" id="ARBA00093208"/>
    </source>
</evidence>
<comment type="similarity">
    <text evidence="2">Belongs to the CLPTM1 family.</text>
</comment>
<evidence type="ECO:0000256" key="6">
    <source>
        <dbReference type="ARBA" id="ARBA00024615"/>
    </source>
</evidence>
<keyword evidence="5 15" id="KW-0472">Membrane</keyword>
<protein>
    <recommendedName>
        <fullName evidence="10">Lipid scramblase CLPTM1L</fullName>
    </recommendedName>
    <alternativeName>
        <fullName evidence="12">Cisplatin resistance-related protein 9</fullName>
    </alternativeName>
    <alternativeName>
        <fullName evidence="11">Cleft lip and palate transmembrane protein 1-like protein</fullName>
    </alternativeName>
</protein>
<dbReference type="InterPro" id="IPR008429">
    <property type="entry name" value="CLPTM1"/>
</dbReference>
<keyword evidence="17" id="KW-1185">Reference proteome</keyword>
<feature type="transmembrane region" description="Helical" evidence="15">
    <location>
        <begin position="324"/>
        <end position="348"/>
    </location>
</feature>
<evidence type="ECO:0000256" key="5">
    <source>
        <dbReference type="ARBA" id="ARBA00023136"/>
    </source>
</evidence>
<comment type="catalytic activity">
    <reaction evidence="14">
        <text>a 6-(alpha-D-glucosaminyl)-1-(1,2-diacyl-sn-glycero-3-phospho)-1D-myo-inositol(in) = a 6-(alpha-D-glucosaminyl)-1-(1,2-diacyl-sn-glycero-3-phospho)-1D-myo-inositol(out)</text>
        <dbReference type="Rhea" id="RHEA:71491"/>
        <dbReference type="ChEBI" id="CHEBI:57997"/>
    </reaction>
</comment>
<comment type="caution">
    <text evidence="16">The sequence shown here is derived from an EMBL/GenBank/DDBJ whole genome shotgun (WGS) entry which is preliminary data.</text>
</comment>
<name>A0AAN9Y6M0_9HEMI</name>
<evidence type="ECO:0000313" key="16">
    <source>
        <dbReference type="EMBL" id="KAK7598175.1"/>
    </source>
</evidence>
<comment type="catalytic activity">
    <reaction evidence="9">
        <text>6-(alpha-D-glucosaminyl)-(1-octadecanoyl,2-(9Z)-octadecenoyl-sn-glycero-3-phospho)-1D-myo-inositol(in) = 6-(alpha-D-glucosaminyl)-(1-octadecanoyl,2-(9Z)-octadecenoyl-sn-glycero-3-phospho)-1D-myo-inositol(out)</text>
        <dbReference type="Rhea" id="RHEA:71495"/>
        <dbReference type="ChEBI" id="CHEBI:190691"/>
    </reaction>
</comment>
<keyword evidence="4 15" id="KW-1133">Transmembrane helix</keyword>